<accession>A0ABM8JPB8</accession>
<evidence type="ECO:0000256" key="2">
    <source>
        <dbReference type="ARBA" id="ARBA00022679"/>
    </source>
</evidence>
<gene>
    <name evidence="8" type="primary">acpS</name>
    <name evidence="10" type="ORF">SAP269_02560</name>
</gene>
<dbReference type="InterPro" id="IPR008278">
    <property type="entry name" value="4-PPantetheinyl_Trfase_dom"/>
</dbReference>
<dbReference type="EC" id="2.7.8.7" evidence="8"/>
<dbReference type="Proteomes" id="UP001473424">
    <property type="component" value="Chromosome"/>
</dbReference>
<dbReference type="InterPro" id="IPR004568">
    <property type="entry name" value="Ppantetheine-prot_Trfase_dom"/>
</dbReference>
<dbReference type="NCBIfam" id="TIGR00516">
    <property type="entry name" value="acpS"/>
    <property type="match status" value="1"/>
</dbReference>
<keyword evidence="5 8" id="KW-0460">Magnesium</keyword>
<keyword evidence="1 8" id="KW-0444">Lipid biosynthesis</keyword>
<feature type="binding site" evidence="8">
    <location>
        <position position="53"/>
    </location>
    <ligand>
        <name>Mg(2+)</name>
        <dbReference type="ChEBI" id="CHEBI:18420"/>
    </ligand>
</feature>
<dbReference type="GO" id="GO:0016740">
    <property type="term" value="F:transferase activity"/>
    <property type="evidence" value="ECO:0007669"/>
    <property type="project" value="UniProtKB-KW"/>
</dbReference>
<keyword evidence="8" id="KW-0963">Cytoplasm</keyword>
<dbReference type="RefSeq" id="WP_353306492.1">
    <property type="nucleotide sequence ID" value="NZ_AP028955.1"/>
</dbReference>
<keyword evidence="4 8" id="KW-0276">Fatty acid metabolism</keyword>
<evidence type="ECO:0000256" key="1">
    <source>
        <dbReference type="ARBA" id="ARBA00022516"/>
    </source>
</evidence>
<feature type="domain" description="4'-phosphopantetheinyl transferase" evidence="9">
    <location>
        <begin position="3"/>
        <end position="91"/>
    </location>
</feature>
<dbReference type="Pfam" id="PF01648">
    <property type="entry name" value="ACPS"/>
    <property type="match status" value="1"/>
</dbReference>
<dbReference type="InterPro" id="IPR037143">
    <property type="entry name" value="4-PPantetheinyl_Trfase_dom_sf"/>
</dbReference>
<organism evidence="10 11">
    <name type="scientific">Spiroplasma ixodetis</name>
    <dbReference type="NCBI Taxonomy" id="2141"/>
    <lineage>
        <taxon>Bacteria</taxon>
        <taxon>Bacillati</taxon>
        <taxon>Mycoplasmatota</taxon>
        <taxon>Mollicutes</taxon>
        <taxon>Entomoplasmatales</taxon>
        <taxon>Spiroplasmataceae</taxon>
        <taxon>Spiroplasma</taxon>
    </lineage>
</organism>
<comment type="cofactor">
    <cofactor evidence="8">
        <name>Mg(2+)</name>
        <dbReference type="ChEBI" id="CHEBI:18420"/>
    </cofactor>
</comment>
<comment type="subcellular location">
    <subcellularLocation>
        <location evidence="8">Cytoplasm</location>
    </subcellularLocation>
</comment>
<evidence type="ECO:0000256" key="6">
    <source>
        <dbReference type="ARBA" id="ARBA00023098"/>
    </source>
</evidence>
<feature type="binding site" evidence="8">
    <location>
        <position position="7"/>
    </location>
    <ligand>
        <name>Mg(2+)</name>
        <dbReference type="ChEBI" id="CHEBI:18420"/>
    </ligand>
</feature>
<comment type="catalytic activity">
    <reaction evidence="8">
        <text>apo-[ACP] + CoA = holo-[ACP] + adenosine 3',5'-bisphosphate + H(+)</text>
        <dbReference type="Rhea" id="RHEA:12068"/>
        <dbReference type="Rhea" id="RHEA-COMP:9685"/>
        <dbReference type="Rhea" id="RHEA-COMP:9690"/>
        <dbReference type="ChEBI" id="CHEBI:15378"/>
        <dbReference type="ChEBI" id="CHEBI:29999"/>
        <dbReference type="ChEBI" id="CHEBI:57287"/>
        <dbReference type="ChEBI" id="CHEBI:58343"/>
        <dbReference type="ChEBI" id="CHEBI:64479"/>
        <dbReference type="EC" id="2.7.8.7"/>
    </reaction>
</comment>
<keyword evidence="3 8" id="KW-0479">Metal-binding</keyword>
<comment type="similarity">
    <text evidence="8">Belongs to the P-Pant transferase superfamily. AcpS family.</text>
</comment>
<evidence type="ECO:0000256" key="5">
    <source>
        <dbReference type="ARBA" id="ARBA00022842"/>
    </source>
</evidence>
<evidence type="ECO:0000256" key="4">
    <source>
        <dbReference type="ARBA" id="ARBA00022832"/>
    </source>
</evidence>
<comment type="function">
    <text evidence="8">Transfers the 4'-phosphopantetheine moiety from coenzyme A to a Ser of acyl-carrier-protein.</text>
</comment>
<evidence type="ECO:0000313" key="10">
    <source>
        <dbReference type="EMBL" id="BET37667.1"/>
    </source>
</evidence>
<dbReference type="SUPFAM" id="SSF56214">
    <property type="entry name" value="4'-phosphopantetheinyl transferase"/>
    <property type="match status" value="1"/>
</dbReference>
<dbReference type="InterPro" id="IPR002582">
    <property type="entry name" value="ACPS"/>
</dbReference>
<keyword evidence="7 8" id="KW-0275">Fatty acid biosynthesis</keyword>
<evidence type="ECO:0000256" key="7">
    <source>
        <dbReference type="ARBA" id="ARBA00023160"/>
    </source>
</evidence>
<keyword evidence="11" id="KW-1185">Reference proteome</keyword>
<protein>
    <recommendedName>
        <fullName evidence="8">Holo-[acyl-carrier-protein] synthase</fullName>
        <shortName evidence="8">Holo-ACP synthase</shortName>
        <ecNumber evidence="8">2.7.8.7</ecNumber>
    </recommendedName>
    <alternativeName>
        <fullName evidence="8">4'-phosphopantetheinyl transferase AcpS</fullName>
    </alternativeName>
</protein>
<evidence type="ECO:0000256" key="3">
    <source>
        <dbReference type="ARBA" id="ARBA00022723"/>
    </source>
</evidence>
<evidence type="ECO:0000259" key="9">
    <source>
        <dbReference type="Pfam" id="PF01648"/>
    </source>
</evidence>
<dbReference type="HAMAP" id="MF_00101">
    <property type="entry name" value="AcpS"/>
    <property type="match status" value="1"/>
</dbReference>
<keyword evidence="6 8" id="KW-0443">Lipid metabolism</keyword>
<dbReference type="NCBIfam" id="TIGR00556">
    <property type="entry name" value="pantethn_trn"/>
    <property type="match status" value="1"/>
</dbReference>
<name>A0ABM8JPB8_9MOLU</name>
<proteinExistence type="inferred from homology"/>
<evidence type="ECO:0000256" key="8">
    <source>
        <dbReference type="HAMAP-Rule" id="MF_00101"/>
    </source>
</evidence>
<dbReference type="EMBL" id="AP028955">
    <property type="protein sequence ID" value="BET37667.1"/>
    <property type="molecule type" value="Genomic_DNA"/>
</dbReference>
<dbReference type="Gene3D" id="3.90.470.20">
    <property type="entry name" value="4'-phosphopantetheinyl transferase domain"/>
    <property type="match status" value="1"/>
</dbReference>
<evidence type="ECO:0000313" key="11">
    <source>
        <dbReference type="Proteomes" id="UP001473424"/>
    </source>
</evidence>
<keyword evidence="2 8" id="KW-0808">Transferase</keyword>
<sequence length="107" mass="12432">MRSVGIDIIEVNRIENIEELAKRILSKKEIILFNQYSLQRQQEFLAGRWALKEAIFKALPQEKLTFKNIDISYNQYNQPITIVKNYQLLLSLSHNETNAIAIAIVIS</sequence>
<reference evidence="11" key="1">
    <citation type="journal article" date="2024" name="FEMS Microbiol. Lett.">
        <title>Genomic insights into Spiroplasma endosymbionts that induce male-killing and protective phenotypes in the pea aphid.</title>
        <authorList>
            <person name="Arai H."/>
            <person name="Legeai F."/>
            <person name="Kageyama D."/>
            <person name="Sugio A."/>
            <person name="Simon J.C."/>
        </authorList>
    </citation>
    <scope>NUCLEOTIDE SEQUENCE [LARGE SCALE GENOMIC DNA]</scope>
    <source>
        <strain evidence="11">sAp269</strain>
    </source>
</reference>